<organism evidence="1 2">
    <name type="scientific">Mesobacillus jeotgali</name>
    <dbReference type="NCBI Taxonomy" id="129985"/>
    <lineage>
        <taxon>Bacteria</taxon>
        <taxon>Bacillati</taxon>
        <taxon>Bacillota</taxon>
        <taxon>Bacilli</taxon>
        <taxon>Bacillales</taxon>
        <taxon>Bacillaceae</taxon>
        <taxon>Mesobacillus</taxon>
    </lineage>
</organism>
<dbReference type="InterPro" id="IPR056298">
    <property type="entry name" value="AlkZ-rel"/>
</dbReference>
<reference evidence="1 2" key="1">
    <citation type="submission" date="2023-09" db="EMBL/GenBank/DDBJ databases">
        <title>Microbial mechanism of fulvic acid promoting antimony reduction mineralization in rice fields.</title>
        <authorList>
            <person name="Chen G."/>
            <person name="Lan J."/>
        </authorList>
    </citation>
    <scope>NUCLEOTIDE SEQUENCE [LARGE SCALE GENOMIC DNA]</scope>
    <source>
        <strain evidence="1 2">PS1</strain>
    </source>
</reference>
<dbReference type="Proteomes" id="UP001303324">
    <property type="component" value="Chromosome"/>
</dbReference>
<proteinExistence type="predicted"/>
<protein>
    <submittedName>
        <fullName evidence="1">Uncharacterized protein</fullName>
    </submittedName>
</protein>
<dbReference type="EMBL" id="CP134494">
    <property type="protein sequence ID" value="WNF24718.1"/>
    <property type="molecule type" value="Genomic_DNA"/>
</dbReference>
<sequence length="231" mass="26374">MKELSELKDYSIKTYEEAIQVIEEVGFLPLARLVPEFPALNTITAPESWHSDTEFDPWIWRTRFAVEGVAGYGKFIKKKSVLISRDLLPFFKAVLGSYEKVEERYQKGNVSREALTLYRTISEQGVIDTRELRTLAGLREKEHKKVFDNALLELQGTMDIVISGIKEKTNAEGEKNGWSSTSFETYDSWSSKNKVEVVAVEKGKAREYLLNHFQCVASENAVKKLKKILGE</sequence>
<dbReference type="Pfam" id="PF24741">
    <property type="entry name" value="AlkZ-rel"/>
    <property type="match status" value="1"/>
</dbReference>
<evidence type="ECO:0000313" key="2">
    <source>
        <dbReference type="Proteomes" id="UP001303324"/>
    </source>
</evidence>
<keyword evidence="2" id="KW-1185">Reference proteome</keyword>
<dbReference type="RefSeq" id="WP_311075654.1">
    <property type="nucleotide sequence ID" value="NZ_CP134494.1"/>
</dbReference>
<name>A0ABY9VLH1_9BACI</name>
<accession>A0ABY9VLH1</accession>
<gene>
    <name evidence="1" type="ORF">RH061_09605</name>
</gene>
<evidence type="ECO:0000313" key="1">
    <source>
        <dbReference type="EMBL" id="WNF24718.1"/>
    </source>
</evidence>